<keyword evidence="2" id="KW-1185">Reference proteome</keyword>
<dbReference type="EMBL" id="QKXC01000011">
    <property type="protein sequence ID" value="RBR26684.1"/>
    <property type="molecule type" value="Genomic_DNA"/>
</dbReference>
<dbReference type="OrthoDB" id="4979920at2759"/>
<proteinExistence type="predicted"/>
<accession>A0A366SBH3</accession>
<name>A0A366SBH3_9HYPO</name>
<protein>
    <submittedName>
        <fullName evidence="1">Uncharacterized protein</fullName>
    </submittedName>
</protein>
<dbReference type="Proteomes" id="UP000253153">
    <property type="component" value="Unassembled WGS sequence"/>
</dbReference>
<gene>
    <name evidence="1" type="ORF">FIESC28_00467</name>
</gene>
<evidence type="ECO:0000313" key="1">
    <source>
        <dbReference type="EMBL" id="RBR26684.1"/>
    </source>
</evidence>
<dbReference type="AlphaFoldDB" id="A0A366SBH3"/>
<dbReference type="RefSeq" id="XP_031021275.1">
    <property type="nucleotide sequence ID" value="XM_031154618.1"/>
</dbReference>
<organism evidence="1 2">
    <name type="scientific">Fusarium coffeatum</name>
    <dbReference type="NCBI Taxonomy" id="231269"/>
    <lineage>
        <taxon>Eukaryota</taxon>
        <taxon>Fungi</taxon>
        <taxon>Dikarya</taxon>
        <taxon>Ascomycota</taxon>
        <taxon>Pezizomycotina</taxon>
        <taxon>Sordariomycetes</taxon>
        <taxon>Hypocreomycetidae</taxon>
        <taxon>Hypocreales</taxon>
        <taxon>Nectriaceae</taxon>
        <taxon>Fusarium</taxon>
        <taxon>Fusarium incarnatum-equiseti species complex</taxon>
    </lineage>
</organism>
<reference evidence="1 2" key="1">
    <citation type="submission" date="2018-06" db="EMBL/GenBank/DDBJ databases">
        <title>Fusarium incarnatum-equiseti species complex species 28.</title>
        <authorList>
            <person name="Gardiner D.M."/>
        </authorList>
    </citation>
    <scope>NUCLEOTIDE SEQUENCE [LARGE SCALE GENOMIC DNA]</scope>
    <source>
        <strain evidence="1 2">FIESC_28</strain>
    </source>
</reference>
<evidence type="ECO:0000313" key="2">
    <source>
        <dbReference type="Proteomes" id="UP000253153"/>
    </source>
</evidence>
<sequence>MCEHRIIWRYCPHCRKQAGPPLRQNVNCDKVTIWKLGQCRLGLCDRDIIEQVECSDCETKRITERDDMRRRLWEKAWPAPVQLSEGVKAPVMMDAAQQTEEPWPVIDKVGKIEDKGSDVVIVQPEVMYDADDERDGEGLFIASKKRKTKQKSD</sequence>
<comment type="caution">
    <text evidence="1">The sequence shown here is derived from an EMBL/GenBank/DDBJ whole genome shotgun (WGS) entry which is preliminary data.</text>
</comment>
<dbReference type="GeneID" id="41989914"/>